<keyword evidence="2" id="KW-0472">Membrane</keyword>
<feature type="repeat" description="TPR" evidence="1">
    <location>
        <begin position="160"/>
        <end position="193"/>
    </location>
</feature>
<dbReference type="AlphaFoldDB" id="A0A948W4K5"/>
<dbReference type="Proteomes" id="UP000777784">
    <property type="component" value="Unassembled WGS sequence"/>
</dbReference>
<proteinExistence type="predicted"/>
<keyword evidence="1" id="KW-0802">TPR repeat</keyword>
<evidence type="ECO:0000256" key="1">
    <source>
        <dbReference type="PROSITE-ProRule" id="PRU00339"/>
    </source>
</evidence>
<dbReference type="SMART" id="SM00028">
    <property type="entry name" value="TPR"/>
    <property type="match status" value="4"/>
</dbReference>
<accession>A0A948W4K5</accession>
<dbReference type="PROSITE" id="PS50005">
    <property type="entry name" value="TPR"/>
    <property type="match status" value="3"/>
</dbReference>
<keyword evidence="2" id="KW-1133">Transmembrane helix</keyword>
<dbReference type="PANTHER" id="PTHR12558">
    <property type="entry name" value="CELL DIVISION CYCLE 16,23,27"/>
    <property type="match status" value="1"/>
</dbReference>
<feature type="transmembrane region" description="Helical" evidence="2">
    <location>
        <begin position="18"/>
        <end position="39"/>
    </location>
</feature>
<dbReference type="InterPro" id="IPR019734">
    <property type="entry name" value="TPR_rpt"/>
</dbReference>
<evidence type="ECO:0000313" key="3">
    <source>
        <dbReference type="EMBL" id="MBU2689439.1"/>
    </source>
</evidence>
<dbReference type="PANTHER" id="PTHR12558:SF13">
    <property type="entry name" value="CELL DIVISION CYCLE PROTEIN 27 HOMOLOG"/>
    <property type="match status" value="1"/>
</dbReference>
<evidence type="ECO:0000313" key="4">
    <source>
        <dbReference type="Proteomes" id="UP000777784"/>
    </source>
</evidence>
<evidence type="ECO:0000256" key="2">
    <source>
        <dbReference type="SAM" id="Phobius"/>
    </source>
</evidence>
<comment type="caution">
    <text evidence="3">The sequence shown here is derived from an EMBL/GenBank/DDBJ whole genome shotgun (WGS) entry which is preliminary data.</text>
</comment>
<dbReference type="SUPFAM" id="SSF48452">
    <property type="entry name" value="TPR-like"/>
    <property type="match status" value="1"/>
</dbReference>
<organism evidence="3 4">
    <name type="scientific">Eiseniibacteriota bacterium</name>
    <dbReference type="NCBI Taxonomy" id="2212470"/>
    <lineage>
        <taxon>Bacteria</taxon>
        <taxon>Candidatus Eiseniibacteriota</taxon>
    </lineage>
</organism>
<dbReference type="Pfam" id="PF13181">
    <property type="entry name" value="TPR_8"/>
    <property type="match status" value="1"/>
</dbReference>
<dbReference type="Gene3D" id="1.25.40.10">
    <property type="entry name" value="Tetratricopeptide repeat domain"/>
    <property type="match status" value="1"/>
</dbReference>
<sequence>MTQNNDNRQVQEISRTRVIVTCGLLALWLFFIAFGVIAATDPLWLRKLSGIGKEVETNNVKNRADAIFRRGNPREAIELYKYVLDIRPDFTGASVNLAIAYGRTGQPAYGEKILLDALESGTERPGIIAYNLGEILEKQGKFEEAIQNYNKAIDTSVGQDRVYGKLGAIYLQQNLLDKARESFQKRLQIQLDPCTSYRYMLRRCLTTHKRFPEAIQAAQEHLDRGVVTDDLEPFDLEIITQLQRVDRGISETCTQLGIIYRKLGENSLADKYLNQALMIWPENPTARAALSPSAN</sequence>
<gene>
    <name evidence="3" type="ORF">KJ970_00800</name>
</gene>
<dbReference type="InterPro" id="IPR011990">
    <property type="entry name" value="TPR-like_helical_dom_sf"/>
</dbReference>
<dbReference type="EMBL" id="JAHJDP010000004">
    <property type="protein sequence ID" value="MBU2689439.1"/>
    <property type="molecule type" value="Genomic_DNA"/>
</dbReference>
<dbReference type="Pfam" id="PF13424">
    <property type="entry name" value="TPR_12"/>
    <property type="match status" value="1"/>
</dbReference>
<feature type="repeat" description="TPR" evidence="1">
    <location>
        <begin position="126"/>
        <end position="159"/>
    </location>
</feature>
<name>A0A948W4K5_UNCEI</name>
<feature type="repeat" description="TPR" evidence="1">
    <location>
        <begin position="250"/>
        <end position="283"/>
    </location>
</feature>
<dbReference type="Pfam" id="PF14559">
    <property type="entry name" value="TPR_19"/>
    <property type="match status" value="1"/>
</dbReference>
<protein>
    <submittedName>
        <fullName evidence="3">Tetratricopeptide repeat protein</fullName>
    </submittedName>
</protein>
<reference evidence="3" key="1">
    <citation type="submission" date="2021-05" db="EMBL/GenBank/DDBJ databases">
        <title>Energy efficiency and biological interactions define the core microbiome of deep oligotrophic groundwater.</title>
        <authorList>
            <person name="Mehrshad M."/>
            <person name="Lopez-Fernandez M."/>
            <person name="Bell E."/>
            <person name="Bernier-Latmani R."/>
            <person name="Bertilsson S."/>
            <person name="Dopson M."/>
        </authorList>
    </citation>
    <scope>NUCLEOTIDE SEQUENCE</scope>
    <source>
        <strain evidence="3">Modern_marine.mb.64</strain>
    </source>
</reference>
<keyword evidence="2" id="KW-0812">Transmembrane</keyword>